<keyword evidence="8 11" id="KW-1133">Transmembrane helix</keyword>
<evidence type="ECO:0000256" key="10">
    <source>
        <dbReference type="SAM" id="MobiDB-lite"/>
    </source>
</evidence>
<dbReference type="FunFam" id="3.40.50.300:FF:000251">
    <property type="entry name" value="ABC transporter B family member 19"/>
    <property type="match status" value="1"/>
</dbReference>
<sequence length="1342" mass="151550">MDEKQPLLKSASKLSHNDDGDKKIKEAENNSFVEWCQSFNGGKNNDNYKKLNDKVKNEHEDHHVSIMQMFRHSDGISILLMIICAVFVLLNVICILGTSVLFAIATGVFVTESFNTNWADRLQNLTILASNYNSICPPVTRPDSLNYDQLYTFYQFHNTTITPTKLLVVSSLRQKLMPIVHWLLVTTIVTFLSVSLQYFIWSIAIKRQTTRMNILLFKSLLQRNIPYFDENRRSQFNTKLFQNIKTIQKGIGYDFLIMIVTLLNIPCGVVICLSINWKLSSILLFTIPVIVGSSLITSKLVSNETEIELQTYSTAEHIVQEVINSVRTVFSLNGAKFEQQRYENELDPNRWSSTRKGAIFGIFTGVLSLGTYIVYAIGFIFGSLLILYGRNELNIADNIKIVILFAQCITYFTSVGVCFQSVTEGQGAAVSVFQLIDEEREENVNEKGVLEENLLDEDSVPNFIGDIQFKNINLVYPSRTDITALHNLSLTARANRTTALVGSSGSGKSSCMSLLLRFYEPSSGEITINDRSITNYKINQVRENIGIVDQEATLFGMTIYENIRLGKLNATRKEIEEAAKQANAHHFIMKLSNKYDTLVGEHGIQLSGGERQCIALARALVKQPSILLLDEATSALDTVSEKIVQEALDRARKNRTTIIIAHRLTTIQNADKIYVLDKGRVIEEGTHETLMKKEGTYQRTVKKQQIQRLTDNDNNKDNNLIMSGATEEDQKQRTEYHRLLSESELVNMDKDNFVSAKRQFVFLRLLAMNKSEWATILVGCVFSLLSGLCEPLYAILLTKIIKSFNSCDPLQNFHQILISSSIFLLLGIALLIIRFFQFTAFAISGSKLTQRIRAKAFACLLRQEVAYFDRPENSCGAISTRLSSKAAAIQDMSGVRLGVICEAVAIVGFGLLFGLFFSWQLTLIAFFLMILVTSITFLFIYLQVVLENRYDAIIEQASTLAVETLQNIRTVKQLCVEKEILRQYSAMIRKASLMSYKFEFLVGIVTGIHWAAAPLMLLLIYWLSIILIENNKLNQHHVIMVVAFTMFMTESLVIVGTLSSRIGSSISAAQDFFDLFDRTPCIDNASSEGQQLETFRGEIQFEQVKFAYPTRPTALILNKFQLTIKPGQRVALVGTYGCGKTTIIQLLERFYDVTHGQLLIDGVDIRKLNLQWIRSHFGLVSQQPILFDLTIAENITYGLENIPMDDIINAAKKANIHEFIQQLPQGYNTNVGNKGCLLSGGEKQRISIARALLRQPKVLLFDEPTSAMDSHNEQVIQETLEEVQVEDPTRTSIIVAHRLSTIRSCDFICVLDKGHIVEIGTHKELIQQCGNYYQMFTTQHNF</sequence>
<evidence type="ECO:0000256" key="9">
    <source>
        <dbReference type="ARBA" id="ARBA00023136"/>
    </source>
</evidence>
<dbReference type="CDD" id="cd18578">
    <property type="entry name" value="ABC_6TM_Pgp_ABCB1_D2_like"/>
    <property type="match status" value="1"/>
</dbReference>
<dbReference type="InterPro" id="IPR039421">
    <property type="entry name" value="Type_1_exporter"/>
</dbReference>
<evidence type="ECO:0000313" key="14">
    <source>
        <dbReference type="EMBL" id="CAF1529141.1"/>
    </source>
</evidence>
<name>A0A815V2X8_ADIRI</name>
<feature type="transmembrane region" description="Helical" evidence="11">
    <location>
        <begin position="816"/>
        <end position="843"/>
    </location>
</feature>
<evidence type="ECO:0000256" key="2">
    <source>
        <dbReference type="ARBA" id="ARBA00007577"/>
    </source>
</evidence>
<evidence type="ECO:0000256" key="8">
    <source>
        <dbReference type="ARBA" id="ARBA00022989"/>
    </source>
</evidence>
<feature type="transmembrane region" description="Helical" evidence="11">
    <location>
        <begin position="1037"/>
        <end position="1058"/>
    </location>
</feature>
<dbReference type="PROSITE" id="PS50893">
    <property type="entry name" value="ABC_TRANSPORTER_2"/>
    <property type="match status" value="2"/>
</dbReference>
<dbReference type="GO" id="GO:0005743">
    <property type="term" value="C:mitochondrial inner membrane"/>
    <property type="evidence" value="ECO:0007669"/>
    <property type="project" value="TreeGrafter"/>
</dbReference>
<keyword evidence="7" id="KW-0067">ATP-binding</keyword>
<dbReference type="SUPFAM" id="SSF52540">
    <property type="entry name" value="P-loop containing nucleoside triphosphate hydrolases"/>
    <property type="match status" value="2"/>
</dbReference>
<feature type="domain" description="ABC transporter" evidence="12">
    <location>
        <begin position="467"/>
        <end position="703"/>
    </location>
</feature>
<comment type="subcellular location">
    <subcellularLocation>
        <location evidence="1">Membrane</location>
        <topology evidence="1">Multi-pass membrane protein</topology>
    </subcellularLocation>
</comment>
<dbReference type="PROSITE" id="PS50929">
    <property type="entry name" value="ABC_TM1F"/>
    <property type="match status" value="2"/>
</dbReference>
<accession>A0A815V2X8</accession>
<dbReference type="GO" id="GO:0016887">
    <property type="term" value="F:ATP hydrolysis activity"/>
    <property type="evidence" value="ECO:0007669"/>
    <property type="project" value="InterPro"/>
</dbReference>
<keyword evidence="6" id="KW-0547">Nucleotide-binding</keyword>
<dbReference type="InterPro" id="IPR003439">
    <property type="entry name" value="ABC_transporter-like_ATP-bd"/>
</dbReference>
<protein>
    <submittedName>
        <fullName evidence="14">Uncharacterized protein</fullName>
    </submittedName>
</protein>
<dbReference type="Pfam" id="PF00005">
    <property type="entry name" value="ABC_tran"/>
    <property type="match status" value="2"/>
</dbReference>
<keyword evidence="9 11" id="KW-0472">Membrane</keyword>
<dbReference type="InterPro" id="IPR027417">
    <property type="entry name" value="P-loop_NTPase"/>
</dbReference>
<evidence type="ECO:0000256" key="7">
    <source>
        <dbReference type="ARBA" id="ARBA00022840"/>
    </source>
</evidence>
<organism evidence="14 15">
    <name type="scientific">Adineta ricciae</name>
    <name type="common">Rotifer</name>
    <dbReference type="NCBI Taxonomy" id="249248"/>
    <lineage>
        <taxon>Eukaryota</taxon>
        <taxon>Metazoa</taxon>
        <taxon>Spiralia</taxon>
        <taxon>Gnathifera</taxon>
        <taxon>Rotifera</taxon>
        <taxon>Eurotatoria</taxon>
        <taxon>Bdelloidea</taxon>
        <taxon>Adinetida</taxon>
        <taxon>Adinetidae</taxon>
        <taxon>Adineta</taxon>
    </lineage>
</organism>
<dbReference type="CDD" id="cd18577">
    <property type="entry name" value="ABC_6TM_Pgp_ABCB1_D1_like"/>
    <property type="match status" value="1"/>
</dbReference>
<dbReference type="PANTHER" id="PTHR43394">
    <property type="entry name" value="ATP-DEPENDENT PERMEASE MDL1, MITOCHONDRIAL"/>
    <property type="match status" value="1"/>
</dbReference>
<feature type="transmembrane region" description="Helical" evidence="11">
    <location>
        <begin position="923"/>
        <end position="942"/>
    </location>
</feature>
<evidence type="ECO:0000256" key="6">
    <source>
        <dbReference type="ARBA" id="ARBA00022741"/>
    </source>
</evidence>
<gene>
    <name evidence="14" type="ORF">EDS130_LOCUS44429</name>
</gene>
<evidence type="ECO:0000256" key="5">
    <source>
        <dbReference type="ARBA" id="ARBA00022737"/>
    </source>
</evidence>
<feature type="transmembrane region" description="Helical" evidence="11">
    <location>
        <begin position="179"/>
        <end position="201"/>
    </location>
</feature>
<evidence type="ECO:0000259" key="12">
    <source>
        <dbReference type="PROSITE" id="PS50893"/>
    </source>
</evidence>
<evidence type="ECO:0000259" key="13">
    <source>
        <dbReference type="PROSITE" id="PS50929"/>
    </source>
</evidence>
<evidence type="ECO:0000256" key="11">
    <source>
        <dbReference type="SAM" id="Phobius"/>
    </source>
</evidence>
<dbReference type="CDD" id="cd03249">
    <property type="entry name" value="ABC_MTABC3_MDL1_MDL2"/>
    <property type="match status" value="1"/>
</dbReference>
<proteinExistence type="inferred from homology"/>
<dbReference type="InterPro" id="IPR036640">
    <property type="entry name" value="ABC1_TM_sf"/>
</dbReference>
<comment type="caution">
    <text evidence="14">The sequence shown here is derived from an EMBL/GenBank/DDBJ whole genome shotgun (WGS) entry which is preliminary data.</text>
</comment>
<dbReference type="GO" id="GO:0015421">
    <property type="term" value="F:ABC-type oligopeptide transporter activity"/>
    <property type="evidence" value="ECO:0007669"/>
    <property type="project" value="TreeGrafter"/>
</dbReference>
<dbReference type="PANTHER" id="PTHR43394:SF11">
    <property type="entry name" value="ATP-BINDING CASSETTE TRANSPORTER"/>
    <property type="match status" value="1"/>
</dbReference>
<dbReference type="SMART" id="SM00382">
    <property type="entry name" value="AAA"/>
    <property type="match status" value="2"/>
</dbReference>
<dbReference type="InterPro" id="IPR011527">
    <property type="entry name" value="ABC1_TM_dom"/>
</dbReference>
<dbReference type="Gene3D" id="1.20.1560.10">
    <property type="entry name" value="ABC transporter type 1, transmembrane domain"/>
    <property type="match status" value="1"/>
</dbReference>
<dbReference type="GO" id="GO:0090374">
    <property type="term" value="P:oligopeptide export from mitochondrion"/>
    <property type="evidence" value="ECO:0007669"/>
    <property type="project" value="TreeGrafter"/>
</dbReference>
<dbReference type="GO" id="GO:0005524">
    <property type="term" value="F:ATP binding"/>
    <property type="evidence" value="ECO:0007669"/>
    <property type="project" value="UniProtKB-KW"/>
</dbReference>
<dbReference type="FunFam" id="3.40.50.300:FF:000205">
    <property type="entry name" value="ABC transporter B family member 4"/>
    <property type="match status" value="1"/>
</dbReference>
<feature type="transmembrane region" description="Helical" evidence="11">
    <location>
        <begin position="255"/>
        <end position="276"/>
    </location>
</feature>
<comment type="similarity">
    <text evidence="2">Belongs to the ABC transporter superfamily. ABCB family. Multidrug resistance exporter (TC 3.A.1.201) subfamily.</text>
</comment>
<feature type="transmembrane region" description="Helical" evidence="11">
    <location>
        <begin position="358"/>
        <end position="387"/>
    </location>
</feature>
<dbReference type="Pfam" id="PF00664">
    <property type="entry name" value="ABC_membrane"/>
    <property type="match status" value="2"/>
</dbReference>
<feature type="transmembrane region" description="Helical" evidence="11">
    <location>
        <begin position="77"/>
        <end position="110"/>
    </location>
</feature>
<feature type="transmembrane region" description="Helical" evidence="11">
    <location>
        <begin position="895"/>
        <end position="917"/>
    </location>
</feature>
<feature type="domain" description="ABC transmembrane type-1" evidence="13">
    <location>
        <begin position="777"/>
        <end position="1064"/>
    </location>
</feature>
<dbReference type="EMBL" id="CAJNOJ010000856">
    <property type="protein sequence ID" value="CAF1529141.1"/>
    <property type="molecule type" value="Genomic_DNA"/>
</dbReference>
<keyword evidence="3" id="KW-0813">Transport</keyword>
<evidence type="ECO:0000313" key="15">
    <source>
        <dbReference type="Proteomes" id="UP000663852"/>
    </source>
</evidence>
<evidence type="ECO:0000256" key="4">
    <source>
        <dbReference type="ARBA" id="ARBA00022692"/>
    </source>
</evidence>
<feature type="transmembrane region" description="Helical" evidence="11">
    <location>
        <begin position="773"/>
        <end position="796"/>
    </location>
</feature>
<keyword evidence="4 11" id="KW-0812">Transmembrane</keyword>
<dbReference type="OrthoDB" id="6500128at2759"/>
<feature type="transmembrane region" description="Helical" evidence="11">
    <location>
        <begin position="1000"/>
        <end position="1025"/>
    </location>
</feature>
<feature type="domain" description="ABC transporter" evidence="12">
    <location>
        <begin position="1099"/>
        <end position="1338"/>
    </location>
</feature>
<dbReference type="InterPro" id="IPR017871">
    <property type="entry name" value="ABC_transporter-like_CS"/>
</dbReference>
<evidence type="ECO:0000256" key="3">
    <source>
        <dbReference type="ARBA" id="ARBA00022448"/>
    </source>
</evidence>
<feature type="region of interest" description="Disordered" evidence="10">
    <location>
        <begin position="1"/>
        <end position="23"/>
    </location>
</feature>
<dbReference type="Proteomes" id="UP000663852">
    <property type="component" value="Unassembled WGS sequence"/>
</dbReference>
<keyword evidence="5" id="KW-0677">Repeat</keyword>
<dbReference type="InterPro" id="IPR003593">
    <property type="entry name" value="AAA+_ATPase"/>
</dbReference>
<feature type="domain" description="ABC transmembrane type-1" evidence="13">
    <location>
        <begin position="82"/>
        <end position="424"/>
    </location>
</feature>
<feature type="transmembrane region" description="Helical" evidence="11">
    <location>
        <begin position="399"/>
        <end position="419"/>
    </location>
</feature>
<dbReference type="SUPFAM" id="SSF90123">
    <property type="entry name" value="ABC transporter transmembrane region"/>
    <property type="match status" value="2"/>
</dbReference>
<dbReference type="PROSITE" id="PS00211">
    <property type="entry name" value="ABC_TRANSPORTER_1"/>
    <property type="match status" value="2"/>
</dbReference>
<dbReference type="Gene3D" id="3.40.50.300">
    <property type="entry name" value="P-loop containing nucleotide triphosphate hydrolases"/>
    <property type="match status" value="2"/>
</dbReference>
<evidence type="ECO:0000256" key="1">
    <source>
        <dbReference type="ARBA" id="ARBA00004141"/>
    </source>
</evidence>
<reference evidence="14" key="1">
    <citation type="submission" date="2021-02" db="EMBL/GenBank/DDBJ databases">
        <authorList>
            <person name="Nowell W R."/>
        </authorList>
    </citation>
    <scope>NUCLEOTIDE SEQUENCE</scope>
</reference>